<dbReference type="AlphaFoldDB" id="K4QWM2"/>
<dbReference type="eggNOG" id="ENOG5032U97">
    <property type="taxonomic scope" value="Bacteria"/>
</dbReference>
<protein>
    <submittedName>
        <fullName evidence="1">Uncharacterized protein</fullName>
    </submittedName>
</protein>
<dbReference type="EMBL" id="HE971709">
    <property type="protein sequence ID" value="CCK24784.1"/>
    <property type="molecule type" value="Genomic_DNA"/>
</dbReference>
<sequence>MIPWWDHGFTDQGVSLMVSVSVETAEQTEQRLRRVIAQADLVVHDGVWCFEESPADQPPALTGETLAVVRDRESWSHLVPLTQEGDGVERFGIFSFHFADHVDNSGFVGWLATLLKVELGTGVFVVCGSNRARGGIYDYWGCPIHLLDQAIAVVRTLRAT</sequence>
<dbReference type="KEGG" id="sdv:BN159_0405"/>
<evidence type="ECO:0000313" key="2">
    <source>
        <dbReference type="Proteomes" id="UP000008043"/>
    </source>
</evidence>
<dbReference type="HOGENOM" id="CLU_1718862_0_0_11"/>
<dbReference type="RefSeq" id="WP_015655189.1">
    <property type="nucleotide sequence ID" value="NC_020504.1"/>
</dbReference>
<dbReference type="PATRIC" id="fig|1214101.3.peg.408"/>
<organism evidence="1 2">
    <name type="scientific">Streptomyces davaonensis (strain DSM 101723 / JCM 4913 / KCC S-0913 / 768)</name>
    <dbReference type="NCBI Taxonomy" id="1214101"/>
    <lineage>
        <taxon>Bacteria</taxon>
        <taxon>Bacillati</taxon>
        <taxon>Actinomycetota</taxon>
        <taxon>Actinomycetes</taxon>
        <taxon>Kitasatosporales</taxon>
        <taxon>Streptomycetaceae</taxon>
        <taxon>Streptomyces</taxon>
    </lineage>
</organism>
<dbReference type="Pfam" id="PF19696">
    <property type="entry name" value="DUF6196"/>
    <property type="match status" value="1"/>
</dbReference>
<keyword evidence="2" id="KW-1185">Reference proteome</keyword>
<dbReference type="Proteomes" id="UP000008043">
    <property type="component" value="Chromosome"/>
</dbReference>
<accession>K4QWM2</accession>
<dbReference type="InterPro" id="IPR045674">
    <property type="entry name" value="DUF6196"/>
</dbReference>
<proteinExistence type="predicted"/>
<gene>
    <name evidence="1" type="ORF">BN159_0405</name>
</gene>
<reference evidence="1 2" key="1">
    <citation type="journal article" date="2012" name="J. Bacteriol.">
        <title>Genome sequence of the bacterium Streptomyces davawensis JCM 4913 and heterologous production of the unique antibiotic roseoflavin.</title>
        <authorList>
            <person name="Jankowitsch F."/>
            <person name="Schwarz J."/>
            <person name="Ruckert C."/>
            <person name="Gust B."/>
            <person name="Szczepanowski R."/>
            <person name="Blom J."/>
            <person name="Pelzer S."/>
            <person name="Kalinowski J."/>
            <person name="Mack M."/>
        </authorList>
    </citation>
    <scope>NUCLEOTIDE SEQUENCE [LARGE SCALE GENOMIC DNA]</scope>
    <source>
        <strain evidence="2">DSM 101723 / JCM 4913 / KCC S-0913 / 768</strain>
    </source>
</reference>
<dbReference type="STRING" id="1214101.BN159_0405"/>
<evidence type="ECO:0000313" key="1">
    <source>
        <dbReference type="EMBL" id="CCK24784.1"/>
    </source>
</evidence>
<name>K4QWM2_STRDJ</name>